<accession>D7G7G2</accession>
<evidence type="ECO:0000313" key="4">
    <source>
        <dbReference type="EMBL" id="CBJ27704.1"/>
    </source>
</evidence>
<dbReference type="EMBL" id="FN649064">
    <property type="protein sequence ID" value="CBJ27704.1"/>
    <property type="molecule type" value="Genomic_DNA"/>
</dbReference>
<dbReference type="Pfam" id="PF13637">
    <property type="entry name" value="Ank_4"/>
    <property type="match status" value="1"/>
</dbReference>
<dbReference type="PANTHER" id="PTHR24198">
    <property type="entry name" value="ANKYRIN REPEAT AND PROTEIN KINASE DOMAIN-CONTAINING PROTEIN"/>
    <property type="match status" value="1"/>
</dbReference>
<keyword evidence="2 3" id="KW-0040">ANK repeat</keyword>
<evidence type="ECO:0000313" key="5">
    <source>
        <dbReference type="Proteomes" id="UP000002630"/>
    </source>
</evidence>
<name>D7G7G2_ECTSI</name>
<dbReference type="InterPro" id="IPR002110">
    <property type="entry name" value="Ankyrin_rpt"/>
</dbReference>
<feature type="repeat" description="ANK" evidence="3">
    <location>
        <begin position="71"/>
        <end position="95"/>
    </location>
</feature>
<evidence type="ECO:0000256" key="1">
    <source>
        <dbReference type="ARBA" id="ARBA00022737"/>
    </source>
</evidence>
<keyword evidence="5" id="KW-1185">Reference proteome</keyword>
<reference evidence="4 5" key="1">
    <citation type="journal article" date="2010" name="Nature">
        <title>The Ectocarpus genome and the independent evolution of multicellularity in brown algae.</title>
        <authorList>
            <person name="Cock J.M."/>
            <person name="Sterck L."/>
            <person name="Rouze P."/>
            <person name="Scornet D."/>
            <person name="Allen A.E."/>
            <person name="Amoutzias G."/>
            <person name="Anthouard V."/>
            <person name="Artiguenave F."/>
            <person name="Aury J.M."/>
            <person name="Badger J.H."/>
            <person name="Beszteri B."/>
            <person name="Billiau K."/>
            <person name="Bonnet E."/>
            <person name="Bothwell J.H."/>
            <person name="Bowler C."/>
            <person name="Boyen C."/>
            <person name="Brownlee C."/>
            <person name="Carrano C.J."/>
            <person name="Charrier B."/>
            <person name="Cho G.Y."/>
            <person name="Coelho S.M."/>
            <person name="Collen J."/>
            <person name="Corre E."/>
            <person name="Da Silva C."/>
            <person name="Delage L."/>
            <person name="Delaroque N."/>
            <person name="Dittami S.M."/>
            <person name="Doulbeau S."/>
            <person name="Elias M."/>
            <person name="Farnham G."/>
            <person name="Gachon C.M."/>
            <person name="Gschloessl B."/>
            <person name="Heesch S."/>
            <person name="Jabbari K."/>
            <person name="Jubin C."/>
            <person name="Kawai H."/>
            <person name="Kimura K."/>
            <person name="Kloareg B."/>
            <person name="Kupper F.C."/>
            <person name="Lang D."/>
            <person name="Le Bail A."/>
            <person name="Leblanc C."/>
            <person name="Lerouge P."/>
            <person name="Lohr M."/>
            <person name="Lopez P.J."/>
            <person name="Martens C."/>
            <person name="Maumus F."/>
            <person name="Michel G."/>
            <person name="Miranda-Saavedra D."/>
            <person name="Morales J."/>
            <person name="Moreau H."/>
            <person name="Motomura T."/>
            <person name="Nagasato C."/>
            <person name="Napoli C.A."/>
            <person name="Nelson D.R."/>
            <person name="Nyvall-Collen P."/>
            <person name="Peters A.F."/>
            <person name="Pommier C."/>
            <person name="Potin P."/>
            <person name="Poulain J."/>
            <person name="Quesneville H."/>
            <person name="Read B."/>
            <person name="Rensing S.A."/>
            <person name="Ritter A."/>
            <person name="Rousvoal S."/>
            <person name="Samanta M."/>
            <person name="Samson G."/>
            <person name="Schroeder D.C."/>
            <person name="Segurens B."/>
            <person name="Strittmatter M."/>
            <person name="Tonon T."/>
            <person name="Tregear J.W."/>
            <person name="Valentin K."/>
            <person name="von Dassow P."/>
            <person name="Yamagishi T."/>
            <person name="Van de Peer Y."/>
            <person name="Wincker P."/>
        </authorList>
    </citation>
    <scope>NUCLEOTIDE SEQUENCE [LARGE SCALE GENOMIC DNA]</scope>
    <source>
        <strain evidence="5">Ec32 / CCAP1310/4</strain>
    </source>
</reference>
<gene>
    <name evidence="4" type="ORF">Esi_0083_0026</name>
</gene>
<keyword evidence="1" id="KW-0677">Repeat</keyword>
<dbReference type="PROSITE" id="PS50297">
    <property type="entry name" value="ANK_REP_REGION"/>
    <property type="match status" value="2"/>
</dbReference>
<dbReference type="OrthoDB" id="341259at2759"/>
<evidence type="ECO:0000256" key="3">
    <source>
        <dbReference type="PROSITE-ProRule" id="PRU00023"/>
    </source>
</evidence>
<dbReference type="PANTHER" id="PTHR24198:SF165">
    <property type="entry name" value="ANKYRIN REPEAT-CONTAINING PROTEIN-RELATED"/>
    <property type="match status" value="1"/>
</dbReference>
<dbReference type="PROSITE" id="PS50088">
    <property type="entry name" value="ANK_REPEAT"/>
    <property type="match status" value="2"/>
</dbReference>
<dbReference type="AlphaFoldDB" id="D7G7G2"/>
<protein>
    <submittedName>
        <fullName evidence="4">Similar to ankyrin 2,3/unc44</fullName>
    </submittedName>
</protein>
<organism evidence="4 5">
    <name type="scientific">Ectocarpus siliculosus</name>
    <name type="common">Brown alga</name>
    <name type="synonym">Conferva siliculosa</name>
    <dbReference type="NCBI Taxonomy" id="2880"/>
    <lineage>
        <taxon>Eukaryota</taxon>
        <taxon>Sar</taxon>
        <taxon>Stramenopiles</taxon>
        <taxon>Ochrophyta</taxon>
        <taxon>PX clade</taxon>
        <taxon>Phaeophyceae</taxon>
        <taxon>Ectocarpales</taxon>
        <taxon>Ectocarpaceae</taxon>
        <taxon>Ectocarpus</taxon>
    </lineage>
</organism>
<dbReference type="InParanoid" id="D7G7G2"/>
<dbReference type="eggNOG" id="KOG4177">
    <property type="taxonomic scope" value="Eukaryota"/>
</dbReference>
<dbReference type="Proteomes" id="UP000002630">
    <property type="component" value="Linkage Group LG15"/>
</dbReference>
<dbReference type="SUPFAM" id="SSF48403">
    <property type="entry name" value="Ankyrin repeat"/>
    <property type="match status" value="1"/>
</dbReference>
<dbReference type="Pfam" id="PF12796">
    <property type="entry name" value="Ank_2"/>
    <property type="match status" value="1"/>
</dbReference>
<dbReference type="Gene3D" id="1.25.40.20">
    <property type="entry name" value="Ankyrin repeat-containing domain"/>
    <property type="match status" value="2"/>
</dbReference>
<feature type="repeat" description="ANK" evidence="3">
    <location>
        <begin position="206"/>
        <end position="230"/>
    </location>
</feature>
<evidence type="ECO:0000256" key="2">
    <source>
        <dbReference type="ARBA" id="ARBA00023043"/>
    </source>
</evidence>
<dbReference type="SMART" id="SM00248">
    <property type="entry name" value="ANK"/>
    <property type="match status" value="5"/>
</dbReference>
<dbReference type="EMBL" id="FN649740">
    <property type="protein sequence ID" value="CBJ27704.1"/>
    <property type="molecule type" value="Genomic_DNA"/>
</dbReference>
<dbReference type="STRING" id="2880.D7G7G2"/>
<proteinExistence type="predicted"/>
<sequence length="294" mass="32643">MLDYLKRLISFHSRHNIHTAELLELCELACSKDKTTPPFSILHHAVRGGDADFVEVLLNIGKGFVGLQDNKGKTDLHYAAKTGDTRLVRALVERGQSDIFAHSKRGDLPICLAIRGGHLPVVEYMLDHSRRTRKSYFDKKPRYSFMTDAVAHPEILRVLAQHCCAIEGHPVATSQLIFDVAMSGKAGAVGVLIEAGLDIVDLQDNKGETALHYAAKMGDTRVVRQLVERGKSDVITHSKRGDLPICLAIRGGHLPVVEYMLDHSRRTKKSYFDKKPPHCCAIEGHPVATSELER</sequence>
<dbReference type="InterPro" id="IPR036770">
    <property type="entry name" value="Ankyrin_rpt-contain_sf"/>
</dbReference>